<evidence type="ECO:0000313" key="3">
    <source>
        <dbReference type="Proteomes" id="UP001620597"/>
    </source>
</evidence>
<dbReference type="CDD" id="cd00570">
    <property type="entry name" value="GST_N_family"/>
    <property type="match status" value="1"/>
</dbReference>
<dbReference type="RefSeq" id="WP_416206117.1">
    <property type="nucleotide sequence ID" value="NZ_JBBKTX010000013.1"/>
</dbReference>
<keyword evidence="3" id="KW-1185">Reference proteome</keyword>
<protein>
    <submittedName>
        <fullName evidence="2">Glutathione S-transferase family protein</fullName>
    </submittedName>
</protein>
<gene>
    <name evidence="2" type="ORF">WG929_11355</name>
</gene>
<dbReference type="SUPFAM" id="SSF47616">
    <property type="entry name" value="GST C-terminal domain-like"/>
    <property type="match status" value="1"/>
</dbReference>
<dbReference type="Pfam" id="PF13417">
    <property type="entry name" value="GST_N_3"/>
    <property type="match status" value="1"/>
</dbReference>
<organism evidence="2 3">
    <name type="scientific">Oceanobacter antarcticus</name>
    <dbReference type="NCBI Taxonomy" id="3133425"/>
    <lineage>
        <taxon>Bacteria</taxon>
        <taxon>Pseudomonadati</taxon>
        <taxon>Pseudomonadota</taxon>
        <taxon>Gammaproteobacteria</taxon>
        <taxon>Oceanospirillales</taxon>
        <taxon>Oceanospirillaceae</taxon>
        <taxon>Oceanobacter</taxon>
    </lineage>
</organism>
<dbReference type="EMBL" id="JBBKTX010000013">
    <property type="protein sequence ID" value="MFK4753008.1"/>
    <property type="molecule type" value="Genomic_DNA"/>
</dbReference>
<dbReference type="InterPro" id="IPR036249">
    <property type="entry name" value="Thioredoxin-like_sf"/>
</dbReference>
<dbReference type="InterPro" id="IPR004045">
    <property type="entry name" value="Glutathione_S-Trfase_N"/>
</dbReference>
<evidence type="ECO:0000313" key="2">
    <source>
        <dbReference type="EMBL" id="MFK4753008.1"/>
    </source>
</evidence>
<accession>A0ABW8NJ72</accession>
<evidence type="ECO:0000259" key="1">
    <source>
        <dbReference type="PROSITE" id="PS50404"/>
    </source>
</evidence>
<name>A0ABW8NJ72_9GAMM</name>
<dbReference type="SUPFAM" id="SSF52833">
    <property type="entry name" value="Thioredoxin-like"/>
    <property type="match status" value="1"/>
</dbReference>
<dbReference type="InterPro" id="IPR036282">
    <property type="entry name" value="Glutathione-S-Trfase_C_sf"/>
</dbReference>
<comment type="caution">
    <text evidence="2">The sequence shown here is derived from an EMBL/GenBank/DDBJ whole genome shotgun (WGS) entry which is preliminary data.</text>
</comment>
<dbReference type="Proteomes" id="UP001620597">
    <property type="component" value="Unassembled WGS sequence"/>
</dbReference>
<sequence>MTMTLYGSLASPFVRRIRMQLEGTEYQLQPVNILTDEDRASFATITPIRKMPVLEDNGSRIFDSHVIHHYLQKRLQQPELTLAQANQISVIDAVTDSMVILLMSKRSELPVAEDRLIFKLQRERIEDSLGWLDQQAATGQFDAWNYAAICIVCLVDWILFRELHTLTDYPNLVAAARQFDQRDICASTRPL</sequence>
<feature type="domain" description="GST N-terminal" evidence="1">
    <location>
        <begin position="1"/>
        <end position="79"/>
    </location>
</feature>
<reference evidence="2 3" key="1">
    <citation type="submission" date="2024-03" db="EMBL/GenBank/DDBJ databases">
        <title>High-quality draft genome sequence of Oceanobacter sp. wDCs-4.</title>
        <authorList>
            <person name="Dong C."/>
        </authorList>
    </citation>
    <scope>NUCLEOTIDE SEQUENCE [LARGE SCALE GENOMIC DNA]</scope>
    <source>
        <strain evidence="3">wDCs-4</strain>
    </source>
</reference>
<dbReference type="Gene3D" id="3.40.30.10">
    <property type="entry name" value="Glutaredoxin"/>
    <property type="match status" value="1"/>
</dbReference>
<dbReference type="PROSITE" id="PS50404">
    <property type="entry name" value="GST_NTER"/>
    <property type="match status" value="1"/>
</dbReference>
<dbReference type="Gene3D" id="1.20.1050.10">
    <property type="match status" value="1"/>
</dbReference>
<proteinExistence type="predicted"/>